<organism evidence="1">
    <name type="scientific">bioreactor metagenome</name>
    <dbReference type="NCBI Taxonomy" id="1076179"/>
    <lineage>
        <taxon>unclassified sequences</taxon>
        <taxon>metagenomes</taxon>
        <taxon>ecological metagenomes</taxon>
    </lineage>
</organism>
<sequence length="130" mass="14497">MPNYYSVVTVEADEFREKFLAEYPDAVFGDDEAEWMKNVETSDSGLVSSMDVGGVSVSGGKMRTIFGLRSACFTVETEADSIIFHVTGYGHGVGMSQYGANVMAEQGKNYRQILTWYYTDVKIARYTPKK</sequence>
<protein>
    <recommendedName>
        <fullName evidence="2">Amidase enhancer</fullName>
    </recommendedName>
</protein>
<dbReference type="AlphaFoldDB" id="A0A645JK75"/>
<evidence type="ECO:0008006" key="2">
    <source>
        <dbReference type="Google" id="ProtNLM"/>
    </source>
</evidence>
<comment type="caution">
    <text evidence="1">The sequence shown here is derived from an EMBL/GenBank/DDBJ whole genome shotgun (WGS) entry which is preliminary data.</text>
</comment>
<accession>A0A645JK75</accession>
<reference evidence="1" key="1">
    <citation type="submission" date="2019-08" db="EMBL/GenBank/DDBJ databases">
        <authorList>
            <person name="Kucharzyk K."/>
            <person name="Murdoch R.W."/>
            <person name="Higgins S."/>
            <person name="Loffler F."/>
        </authorList>
    </citation>
    <scope>NUCLEOTIDE SEQUENCE</scope>
</reference>
<name>A0A645JK75_9ZZZZ</name>
<dbReference type="EMBL" id="VSSQ01143084">
    <property type="protein sequence ID" value="MPN63520.1"/>
    <property type="molecule type" value="Genomic_DNA"/>
</dbReference>
<proteinExistence type="predicted"/>
<gene>
    <name evidence="1" type="ORF">SDC9_211284</name>
</gene>
<evidence type="ECO:0000313" key="1">
    <source>
        <dbReference type="EMBL" id="MPN63520.1"/>
    </source>
</evidence>